<dbReference type="RefSeq" id="WP_137450918.1">
    <property type="nucleotide sequence ID" value="NZ_SZZH01000004.1"/>
</dbReference>
<dbReference type="OrthoDB" id="9799818at2"/>
<sequence length="240" mass="24927">MSTLAIVGAGAGLGLAVARRFAREGFAVAIIARRPESVEDLVARLHGDGHRAAGFVADARHPDAVTTALDRAAAELGPVQVLQYSPAPAREFMKPVLETTVDDLVGPVQQSVYGPVAAARQVLPAMRAAGRGTLLFVNGASAVRPRDAVTGTSVAFAAESAYARLLHEVLAPHGIHVAQLIIPFGIGDGPPGHAPEALADVLWSLHTERDAFRTFAEPLDACGFAPTAAGVLDRRDTPSA</sequence>
<keyword evidence="2" id="KW-1185">Reference proteome</keyword>
<evidence type="ECO:0000313" key="2">
    <source>
        <dbReference type="Proteomes" id="UP000306985"/>
    </source>
</evidence>
<dbReference type="PANTHER" id="PTHR43431:SF7">
    <property type="entry name" value="OXIDOREDUCTASE, SHORT CHAIN DEHYDROGENASE_REDUCTASE FAMILY (AFU_ORTHOLOGUE AFUA_5G14000)"/>
    <property type="match status" value="1"/>
</dbReference>
<dbReference type="InterPro" id="IPR002347">
    <property type="entry name" value="SDR_fam"/>
</dbReference>
<reference evidence="1 2" key="1">
    <citation type="submission" date="2019-05" db="EMBL/GenBank/DDBJ databases">
        <title>Nakamurella sp. N5BH11, whole genome shotgun sequence.</title>
        <authorList>
            <person name="Tuo L."/>
        </authorList>
    </citation>
    <scope>NUCLEOTIDE SEQUENCE [LARGE SCALE GENOMIC DNA]</scope>
    <source>
        <strain evidence="1 2">N5BH11</strain>
    </source>
</reference>
<accession>A0A4U6QCL1</accession>
<dbReference type="Proteomes" id="UP000306985">
    <property type="component" value="Unassembled WGS sequence"/>
</dbReference>
<dbReference type="PANTHER" id="PTHR43431">
    <property type="entry name" value="OXIDOREDUCTASE, SHORT CHAIN DEHYDROGENASE/REDUCTASE FAMILY (AFU_ORTHOLOGUE AFUA_5G14000)"/>
    <property type="match status" value="1"/>
</dbReference>
<dbReference type="EMBL" id="SZZH01000004">
    <property type="protein sequence ID" value="TKV57834.1"/>
    <property type="molecule type" value="Genomic_DNA"/>
</dbReference>
<dbReference type="SUPFAM" id="SSF51735">
    <property type="entry name" value="NAD(P)-binding Rossmann-fold domains"/>
    <property type="match status" value="1"/>
</dbReference>
<dbReference type="Gene3D" id="3.40.50.720">
    <property type="entry name" value="NAD(P)-binding Rossmann-like Domain"/>
    <property type="match status" value="1"/>
</dbReference>
<proteinExistence type="predicted"/>
<comment type="caution">
    <text evidence="1">The sequence shown here is derived from an EMBL/GenBank/DDBJ whole genome shotgun (WGS) entry which is preliminary data.</text>
</comment>
<gene>
    <name evidence="1" type="ORF">FDO65_17020</name>
</gene>
<evidence type="ECO:0000313" key="1">
    <source>
        <dbReference type="EMBL" id="TKV57834.1"/>
    </source>
</evidence>
<dbReference type="InterPro" id="IPR036291">
    <property type="entry name" value="NAD(P)-bd_dom_sf"/>
</dbReference>
<organism evidence="1 2">
    <name type="scientific">Nakamurella flava</name>
    <dbReference type="NCBI Taxonomy" id="2576308"/>
    <lineage>
        <taxon>Bacteria</taxon>
        <taxon>Bacillati</taxon>
        <taxon>Actinomycetota</taxon>
        <taxon>Actinomycetes</taxon>
        <taxon>Nakamurellales</taxon>
        <taxon>Nakamurellaceae</taxon>
        <taxon>Nakamurella</taxon>
    </lineage>
</organism>
<dbReference type="Pfam" id="PF00106">
    <property type="entry name" value="adh_short"/>
    <property type="match status" value="1"/>
</dbReference>
<protein>
    <submittedName>
        <fullName evidence="1">SDR family NAD(P)-dependent oxidoreductase</fullName>
    </submittedName>
</protein>
<dbReference type="AlphaFoldDB" id="A0A4U6QCL1"/>
<name>A0A4U6QCL1_9ACTN</name>